<dbReference type="GO" id="GO:0006508">
    <property type="term" value="P:proteolysis"/>
    <property type="evidence" value="ECO:0007669"/>
    <property type="project" value="UniProtKB-KW"/>
</dbReference>
<dbReference type="Proteomes" id="UP000006852">
    <property type="component" value="Chromosome"/>
</dbReference>
<keyword evidence="8 9" id="KW-0482">Metalloprotease</keyword>
<dbReference type="eggNOG" id="COG1362">
    <property type="taxonomic scope" value="Bacteria"/>
</dbReference>
<evidence type="ECO:0000256" key="4">
    <source>
        <dbReference type="ARBA" id="ARBA00022670"/>
    </source>
</evidence>
<evidence type="ECO:0000256" key="3">
    <source>
        <dbReference type="ARBA" id="ARBA00022438"/>
    </source>
</evidence>
<comment type="similarity">
    <text evidence="2 9">Belongs to the peptidase M18 family.</text>
</comment>
<dbReference type="GO" id="GO:0005737">
    <property type="term" value="C:cytoplasm"/>
    <property type="evidence" value="ECO:0007669"/>
    <property type="project" value="UniProtKB-ARBA"/>
</dbReference>
<dbReference type="EMBL" id="CP002631">
    <property type="protein sequence ID" value="AEB15093.1"/>
    <property type="molecule type" value="Genomic_DNA"/>
</dbReference>
<dbReference type="PANTHER" id="PTHR28570:SF2">
    <property type="entry name" value="M18 FAMILY AMINOPEPTIDASE 1-RELATED"/>
    <property type="match status" value="1"/>
</dbReference>
<dbReference type="HOGENOM" id="CLU_590123_0_0_12"/>
<reference evidence="12" key="2">
    <citation type="submission" date="2011-04" db="EMBL/GenBank/DDBJ databases">
        <title>The complete genome of chromosome of Treponema succinifaciens DSM 2489.</title>
        <authorList>
            <person name="Lucas S."/>
            <person name="Copeland A."/>
            <person name="Lapidus A."/>
            <person name="Bruce D."/>
            <person name="Goodwin L."/>
            <person name="Pitluck S."/>
            <person name="Peters L."/>
            <person name="Kyrpides N."/>
            <person name="Mavromatis K."/>
            <person name="Ivanova N."/>
            <person name="Ovchinnikova G."/>
            <person name="Teshima H."/>
            <person name="Detter J.C."/>
            <person name="Tapia R."/>
            <person name="Han C."/>
            <person name="Land M."/>
            <person name="Hauser L."/>
            <person name="Markowitz V."/>
            <person name="Cheng J.-F."/>
            <person name="Hugenholtz P."/>
            <person name="Woyke T."/>
            <person name="Wu D."/>
            <person name="Gronow S."/>
            <person name="Wellnitz S."/>
            <person name="Brambilla E."/>
            <person name="Klenk H.-P."/>
            <person name="Eisen J.A."/>
        </authorList>
    </citation>
    <scope>NUCLEOTIDE SEQUENCE [LARGE SCALE GENOMIC DNA]</scope>
    <source>
        <strain evidence="12">ATCC 33096 / DSM 2489 / 6091</strain>
    </source>
</reference>
<proteinExistence type="inferred from homology"/>
<evidence type="ECO:0000313" key="11">
    <source>
        <dbReference type="EMBL" id="AEB15093.1"/>
    </source>
</evidence>
<dbReference type="EC" id="3.4.11.-" evidence="10"/>
<dbReference type="GO" id="GO:0004177">
    <property type="term" value="F:aminopeptidase activity"/>
    <property type="evidence" value="ECO:0007669"/>
    <property type="project" value="UniProtKB-KW"/>
</dbReference>
<accession>F2NTN4</accession>
<sequence>MKNYLENKMNLIEEYKKFLENGKTERECVSLIIHLAEKNGYKDIQKTDSLKPGEKVYVCKRNKSIALFEIGTGSIENGMNILGAHIDSPRLDVKQNPLYEKDFIVYLNTHYYGGIKKYQWVTLPLALHGVVCLKDGSTVKVSIGEKSDEPVFCISDILPHLAQKQMKETAADFIDGESLDLICGSEIPSAQNEDSESKEKDKAKKLVLDILNEKYGIEEKDFNSAELEVVPAGAPRDLGFDRSLILAYGQDDRSCAYTSAQAMVDSNASSRTNCCICVDKEEIGSYGATGMGSHFMENAVAEVVARLGEYSELSVRRCLNNSWMLSSDVNSAYDPMNASLFDKENSSFLGGGIVFQKYTGSRGKSGASDADPEFIAKLRNVLDSGNVKYQLAELGKVDQGGGGTIAHLAAKYGMYVLDAGVAVLSMHAPWEITSKEDIQQAYNGYKLFLGME</sequence>
<evidence type="ECO:0000256" key="1">
    <source>
        <dbReference type="ARBA" id="ARBA00001947"/>
    </source>
</evidence>
<evidence type="ECO:0000256" key="7">
    <source>
        <dbReference type="ARBA" id="ARBA00022833"/>
    </source>
</evidence>
<dbReference type="Gene3D" id="2.30.250.10">
    <property type="entry name" value="Aminopeptidase i, Domain 2"/>
    <property type="match status" value="1"/>
</dbReference>
<dbReference type="Pfam" id="PF02127">
    <property type="entry name" value="Peptidase_M18"/>
    <property type="match status" value="1"/>
</dbReference>
<dbReference type="SUPFAM" id="SSF53187">
    <property type="entry name" value="Zn-dependent exopeptidases"/>
    <property type="match status" value="1"/>
</dbReference>
<name>F2NTN4_TRES6</name>
<keyword evidence="12" id="KW-1185">Reference proteome</keyword>
<organism evidence="11 12">
    <name type="scientific">Treponema succinifaciens (strain ATCC 33096 / DSM 2489 / 6091)</name>
    <dbReference type="NCBI Taxonomy" id="869209"/>
    <lineage>
        <taxon>Bacteria</taxon>
        <taxon>Pseudomonadati</taxon>
        <taxon>Spirochaetota</taxon>
        <taxon>Spirochaetia</taxon>
        <taxon>Spirochaetales</taxon>
        <taxon>Treponemataceae</taxon>
        <taxon>Treponema</taxon>
    </lineage>
</organism>
<keyword evidence="5 9" id="KW-0479">Metal-binding</keyword>
<evidence type="ECO:0000256" key="2">
    <source>
        <dbReference type="ARBA" id="ARBA00008290"/>
    </source>
</evidence>
<keyword evidence="7 9" id="KW-0862">Zinc</keyword>
<dbReference type="SUPFAM" id="SSF101821">
    <property type="entry name" value="Aminopeptidase/glucanase lid domain"/>
    <property type="match status" value="1"/>
</dbReference>
<gene>
    <name evidence="11" type="ordered locus">Tresu_2224</name>
</gene>
<dbReference type="PANTHER" id="PTHR28570">
    <property type="entry name" value="ASPARTYL AMINOPEPTIDASE"/>
    <property type="match status" value="1"/>
</dbReference>
<keyword evidence="3 9" id="KW-0031">Aminopeptidase</keyword>
<reference evidence="11 12" key="1">
    <citation type="journal article" date="2011" name="Stand. Genomic Sci.">
        <title>Complete genome sequence of Treponema succinifaciens type strain (6091).</title>
        <authorList>
            <person name="Han C."/>
            <person name="Gronow S."/>
            <person name="Teshima H."/>
            <person name="Lapidus A."/>
            <person name="Nolan M."/>
            <person name="Lucas S."/>
            <person name="Hammon N."/>
            <person name="Deshpande S."/>
            <person name="Cheng J.F."/>
            <person name="Zeytun A."/>
            <person name="Tapia R."/>
            <person name="Goodwin L."/>
            <person name="Pitluck S."/>
            <person name="Liolios K."/>
            <person name="Pagani I."/>
            <person name="Ivanova N."/>
            <person name="Mavromatis K."/>
            <person name="Mikhailova N."/>
            <person name="Huntemann M."/>
            <person name="Pati A."/>
            <person name="Chen A."/>
            <person name="Palaniappan K."/>
            <person name="Land M."/>
            <person name="Hauser L."/>
            <person name="Brambilla E.M."/>
            <person name="Rohde M."/>
            <person name="Goker M."/>
            <person name="Woyke T."/>
            <person name="Bristow J."/>
            <person name="Eisen J.A."/>
            <person name="Markowitz V."/>
            <person name="Hugenholtz P."/>
            <person name="Kyrpides N.C."/>
            <person name="Klenk H.P."/>
            <person name="Detter J.C."/>
        </authorList>
    </citation>
    <scope>NUCLEOTIDE SEQUENCE [LARGE SCALE GENOMIC DNA]</scope>
    <source>
        <strain evidence="12">ATCC 33096 / DSM 2489 / 6091</strain>
    </source>
</reference>
<dbReference type="Gene3D" id="3.40.630.10">
    <property type="entry name" value="Zn peptidases"/>
    <property type="match status" value="1"/>
</dbReference>
<comment type="cofactor">
    <cofactor evidence="1 10">
        <name>Zn(2+)</name>
        <dbReference type="ChEBI" id="CHEBI:29105"/>
    </cofactor>
</comment>
<dbReference type="KEGG" id="tsu:Tresu_2224"/>
<dbReference type="InterPro" id="IPR023358">
    <property type="entry name" value="Peptidase_M18_dom2"/>
</dbReference>
<protein>
    <recommendedName>
        <fullName evidence="10">M18 family aminopeptidase</fullName>
        <ecNumber evidence="10">3.4.11.-</ecNumber>
    </recommendedName>
</protein>
<evidence type="ECO:0000256" key="10">
    <source>
        <dbReference type="RuleBase" id="RU004387"/>
    </source>
</evidence>
<dbReference type="NCBIfam" id="NF002600">
    <property type="entry name" value="PRK02256.1"/>
    <property type="match status" value="1"/>
</dbReference>
<keyword evidence="6 9" id="KW-0378">Hydrolase</keyword>
<dbReference type="InterPro" id="IPR001948">
    <property type="entry name" value="Peptidase_M18"/>
</dbReference>
<evidence type="ECO:0000256" key="8">
    <source>
        <dbReference type="ARBA" id="ARBA00023049"/>
    </source>
</evidence>
<dbReference type="STRING" id="869209.Tresu_2224"/>
<keyword evidence="4 9" id="KW-0645">Protease</keyword>
<dbReference type="GO" id="GO:0008237">
    <property type="term" value="F:metallopeptidase activity"/>
    <property type="evidence" value="ECO:0007669"/>
    <property type="project" value="UniProtKB-KW"/>
</dbReference>
<dbReference type="GO" id="GO:0008270">
    <property type="term" value="F:zinc ion binding"/>
    <property type="evidence" value="ECO:0007669"/>
    <property type="project" value="InterPro"/>
</dbReference>
<evidence type="ECO:0000313" key="12">
    <source>
        <dbReference type="Proteomes" id="UP000006852"/>
    </source>
</evidence>
<evidence type="ECO:0000256" key="6">
    <source>
        <dbReference type="ARBA" id="ARBA00022801"/>
    </source>
</evidence>
<dbReference type="PRINTS" id="PR00932">
    <property type="entry name" value="AMINO1PTASE"/>
</dbReference>
<evidence type="ECO:0000256" key="9">
    <source>
        <dbReference type="RuleBase" id="RU004386"/>
    </source>
</evidence>
<evidence type="ECO:0000256" key="5">
    <source>
        <dbReference type="ARBA" id="ARBA00022723"/>
    </source>
</evidence>
<dbReference type="AlphaFoldDB" id="F2NTN4"/>